<organism evidence="1 2">
    <name type="scientific">Rhizobium mongolense USDA 1844</name>
    <dbReference type="NCBI Taxonomy" id="1079460"/>
    <lineage>
        <taxon>Bacteria</taxon>
        <taxon>Pseudomonadati</taxon>
        <taxon>Pseudomonadota</taxon>
        <taxon>Alphaproteobacteria</taxon>
        <taxon>Hyphomicrobiales</taxon>
        <taxon>Rhizobiaceae</taxon>
        <taxon>Rhizobium/Agrobacterium group</taxon>
        <taxon>Rhizobium</taxon>
    </lineage>
</organism>
<dbReference type="AlphaFoldDB" id="A0A559SUM1"/>
<dbReference type="EMBL" id="VISO01000003">
    <property type="protein sequence ID" value="TVZ66051.1"/>
    <property type="molecule type" value="Genomic_DNA"/>
</dbReference>
<proteinExistence type="predicted"/>
<sequence length="42" mass="4491">MKLVACGSDLCRQQTAPHVSHVLLWGGFGEGSLAVREEGHLT</sequence>
<dbReference type="Proteomes" id="UP000319824">
    <property type="component" value="Unassembled WGS sequence"/>
</dbReference>
<protein>
    <submittedName>
        <fullName evidence="1">Uncharacterized protein</fullName>
    </submittedName>
</protein>
<comment type="caution">
    <text evidence="1">The sequence shown here is derived from an EMBL/GenBank/DDBJ whole genome shotgun (WGS) entry which is preliminary data.</text>
</comment>
<gene>
    <name evidence="1" type="ORF">BCL32_6399</name>
</gene>
<name>A0A559SUM1_9HYPH</name>
<accession>A0A559SUM1</accession>
<evidence type="ECO:0000313" key="1">
    <source>
        <dbReference type="EMBL" id="TVZ66051.1"/>
    </source>
</evidence>
<reference evidence="1 2" key="1">
    <citation type="submission" date="2019-06" db="EMBL/GenBank/DDBJ databases">
        <title>Pac Bio to generate improved reference genome sequences for organisms with transposon mutant libraries (support for FEBA project).</title>
        <authorList>
            <person name="Blow M."/>
        </authorList>
    </citation>
    <scope>NUCLEOTIDE SEQUENCE [LARGE SCALE GENOMIC DNA]</scope>
    <source>
        <strain evidence="1 2">USDA 1844</strain>
    </source>
</reference>
<evidence type="ECO:0000313" key="2">
    <source>
        <dbReference type="Proteomes" id="UP000319824"/>
    </source>
</evidence>